<feature type="transmembrane region" description="Helical" evidence="1">
    <location>
        <begin position="107"/>
        <end position="127"/>
    </location>
</feature>
<dbReference type="InterPro" id="IPR050879">
    <property type="entry name" value="Acyltransferase_3"/>
</dbReference>
<feature type="transmembrane region" description="Helical" evidence="1">
    <location>
        <begin position="147"/>
        <end position="165"/>
    </location>
</feature>
<organism evidence="3 4">
    <name type="scientific">Hymenobacter lutimineralis</name>
    <dbReference type="NCBI Taxonomy" id="2606448"/>
    <lineage>
        <taxon>Bacteria</taxon>
        <taxon>Pseudomonadati</taxon>
        <taxon>Bacteroidota</taxon>
        <taxon>Cytophagia</taxon>
        <taxon>Cytophagales</taxon>
        <taxon>Hymenobacteraceae</taxon>
        <taxon>Hymenobacter</taxon>
    </lineage>
</organism>
<feature type="transmembrane region" description="Helical" evidence="1">
    <location>
        <begin position="55"/>
        <end position="79"/>
    </location>
</feature>
<dbReference type="RefSeq" id="WP_149070148.1">
    <property type="nucleotide sequence ID" value="NZ_VTHL01000004.1"/>
</dbReference>
<protein>
    <submittedName>
        <fullName evidence="3">Acyltransferase</fullName>
    </submittedName>
</protein>
<keyword evidence="1" id="KW-0472">Membrane</keyword>
<dbReference type="AlphaFoldDB" id="A0A5D6VAV8"/>
<comment type="caution">
    <text evidence="3">The sequence shown here is derived from an EMBL/GenBank/DDBJ whole genome shotgun (WGS) entry which is preliminary data.</text>
</comment>
<gene>
    <name evidence="3" type="ORF">FY528_06370</name>
</gene>
<dbReference type="Proteomes" id="UP000322791">
    <property type="component" value="Unassembled WGS sequence"/>
</dbReference>
<evidence type="ECO:0000256" key="1">
    <source>
        <dbReference type="SAM" id="Phobius"/>
    </source>
</evidence>
<evidence type="ECO:0000259" key="2">
    <source>
        <dbReference type="Pfam" id="PF01757"/>
    </source>
</evidence>
<dbReference type="InterPro" id="IPR002656">
    <property type="entry name" value="Acyl_transf_3_dom"/>
</dbReference>
<keyword evidence="3" id="KW-0808">Transferase</keyword>
<name>A0A5D6VAV8_9BACT</name>
<dbReference type="PANTHER" id="PTHR23028:SF53">
    <property type="entry name" value="ACYL_TRANSF_3 DOMAIN-CONTAINING PROTEIN"/>
    <property type="match status" value="1"/>
</dbReference>
<feature type="transmembrane region" description="Helical" evidence="1">
    <location>
        <begin position="252"/>
        <end position="270"/>
    </location>
</feature>
<dbReference type="GO" id="GO:0000271">
    <property type="term" value="P:polysaccharide biosynthetic process"/>
    <property type="evidence" value="ECO:0007669"/>
    <property type="project" value="TreeGrafter"/>
</dbReference>
<proteinExistence type="predicted"/>
<feature type="transmembrane region" description="Helical" evidence="1">
    <location>
        <begin position="229"/>
        <end position="246"/>
    </location>
</feature>
<feature type="transmembrane region" description="Helical" evidence="1">
    <location>
        <begin position="321"/>
        <end position="342"/>
    </location>
</feature>
<feature type="transmembrane region" description="Helical" evidence="1">
    <location>
        <begin position="12"/>
        <end position="35"/>
    </location>
</feature>
<dbReference type="PANTHER" id="PTHR23028">
    <property type="entry name" value="ACETYLTRANSFERASE"/>
    <property type="match status" value="1"/>
</dbReference>
<sequence>MHSTQVQRINILRGLAILLVFCYHAIYSVFGAFEIYDYKPYMVVYNFSQYPLKRILLTLTPLSTGQGTTLFLVLSGFLLHRGYLKSGSAFSWPAFFNKRFWRIYPPYLVALLFFSLAVGSGGAFSFLTHLTLTHNLFPSTIISINPSFWSLALEAQLYLLYPAFLWMRSQWGLKRTLWRLGTVTLVGVPAVVLSGEVSLINLPFNTWVVWGLGAYLGEQMYYGRRLFTGRPVYLLLAAVLLSLMKMTPLSPLYGRIFFGIFYICCIDWYLHRPERPASWAGALAAKSLARVGLYSYSIYLFHHPFMRKLILFFSYDNTSKLSLLLGVGATFLLFFGVAWVGYHVLEQPSIRLGQWFYRRYFAKAPRELATVAS</sequence>
<keyword evidence="1" id="KW-0812">Transmembrane</keyword>
<accession>A0A5D6VAV8</accession>
<evidence type="ECO:0000313" key="4">
    <source>
        <dbReference type="Proteomes" id="UP000322791"/>
    </source>
</evidence>
<feature type="transmembrane region" description="Helical" evidence="1">
    <location>
        <begin position="177"/>
        <end position="193"/>
    </location>
</feature>
<feature type="domain" description="Acyltransferase 3" evidence="2">
    <location>
        <begin position="8"/>
        <end position="341"/>
    </location>
</feature>
<keyword evidence="1" id="KW-1133">Transmembrane helix</keyword>
<dbReference type="GO" id="GO:0016020">
    <property type="term" value="C:membrane"/>
    <property type="evidence" value="ECO:0007669"/>
    <property type="project" value="TreeGrafter"/>
</dbReference>
<feature type="transmembrane region" description="Helical" evidence="1">
    <location>
        <begin position="282"/>
        <end position="301"/>
    </location>
</feature>
<keyword evidence="4" id="KW-1185">Reference proteome</keyword>
<dbReference type="GO" id="GO:0016747">
    <property type="term" value="F:acyltransferase activity, transferring groups other than amino-acyl groups"/>
    <property type="evidence" value="ECO:0007669"/>
    <property type="project" value="InterPro"/>
</dbReference>
<evidence type="ECO:0000313" key="3">
    <source>
        <dbReference type="EMBL" id="TYZ11969.1"/>
    </source>
</evidence>
<keyword evidence="3" id="KW-0012">Acyltransferase</keyword>
<dbReference type="Pfam" id="PF01757">
    <property type="entry name" value="Acyl_transf_3"/>
    <property type="match status" value="1"/>
</dbReference>
<reference evidence="3 4" key="1">
    <citation type="submission" date="2019-08" db="EMBL/GenBank/DDBJ databases">
        <authorList>
            <person name="Seo M.-J."/>
        </authorList>
    </citation>
    <scope>NUCLEOTIDE SEQUENCE [LARGE SCALE GENOMIC DNA]</scope>
    <source>
        <strain evidence="3 4">KIGAM108</strain>
    </source>
</reference>
<dbReference type="EMBL" id="VTHL01000004">
    <property type="protein sequence ID" value="TYZ11969.1"/>
    <property type="molecule type" value="Genomic_DNA"/>
</dbReference>